<dbReference type="EMBL" id="LT838272">
    <property type="protein sequence ID" value="SMB89595.1"/>
    <property type="molecule type" value="Genomic_DNA"/>
</dbReference>
<dbReference type="Proteomes" id="UP000192569">
    <property type="component" value="Chromosome I"/>
</dbReference>
<dbReference type="AlphaFoldDB" id="A0A1W1V8F5"/>
<sequence>MEELSPPCCGVDACMIDPKPRPNHRIYIEVLREMTPEQRLAKAFELSALGKELFLHGLRERYPDLSEEEIRKIYLERISKCHNRNY</sequence>
<protein>
    <submittedName>
        <fullName evidence="1">Uncharacterized protein</fullName>
    </submittedName>
</protein>
<dbReference type="STRING" id="698762.SAMN00808754_0181"/>
<proteinExistence type="predicted"/>
<reference evidence="1 2" key="1">
    <citation type="submission" date="2017-04" db="EMBL/GenBank/DDBJ databases">
        <authorList>
            <person name="Afonso C.L."/>
            <person name="Miller P.J."/>
            <person name="Scott M.A."/>
            <person name="Spackman E."/>
            <person name="Goraichik I."/>
            <person name="Dimitrov K.M."/>
            <person name="Suarez D.L."/>
            <person name="Swayne D.E."/>
        </authorList>
    </citation>
    <scope>NUCLEOTIDE SEQUENCE [LARGE SCALE GENOMIC DNA]</scope>
    <source>
        <strain evidence="1 2">ToBE</strain>
    </source>
</reference>
<evidence type="ECO:0000313" key="1">
    <source>
        <dbReference type="EMBL" id="SMB89595.1"/>
    </source>
</evidence>
<organism evidence="1 2">
    <name type="scientific">Thermanaeromonas toyohensis ToBE</name>
    <dbReference type="NCBI Taxonomy" id="698762"/>
    <lineage>
        <taxon>Bacteria</taxon>
        <taxon>Bacillati</taxon>
        <taxon>Bacillota</taxon>
        <taxon>Clostridia</taxon>
        <taxon>Neomoorellales</taxon>
        <taxon>Neomoorellaceae</taxon>
        <taxon>Thermanaeromonas</taxon>
    </lineage>
</organism>
<gene>
    <name evidence="1" type="ORF">SAMN00808754_0181</name>
</gene>
<accession>A0A1W1V8F5</accession>
<name>A0A1W1V8F5_9FIRM</name>
<keyword evidence="2" id="KW-1185">Reference proteome</keyword>
<evidence type="ECO:0000313" key="2">
    <source>
        <dbReference type="Proteomes" id="UP000192569"/>
    </source>
</evidence>